<keyword evidence="2" id="KW-0812">Transmembrane</keyword>
<evidence type="ECO:0008006" key="5">
    <source>
        <dbReference type="Google" id="ProtNLM"/>
    </source>
</evidence>
<feature type="compositionally biased region" description="Low complexity" evidence="1">
    <location>
        <begin position="34"/>
        <end position="79"/>
    </location>
</feature>
<dbReference type="PANTHER" id="PTHR32301">
    <property type="entry name" value="COUNTIN RECEPTOR CNR3-RELATED"/>
    <property type="match status" value="1"/>
</dbReference>
<comment type="caution">
    <text evidence="3">The sequence shown here is derived from an EMBL/GenBank/DDBJ whole genome shotgun (WGS) entry which is preliminary data.</text>
</comment>
<keyword evidence="2" id="KW-0472">Membrane</keyword>
<feature type="transmembrane region" description="Helical" evidence="2">
    <location>
        <begin position="224"/>
        <end position="245"/>
    </location>
</feature>
<evidence type="ECO:0000313" key="4">
    <source>
        <dbReference type="Proteomes" id="UP001150062"/>
    </source>
</evidence>
<feature type="transmembrane region" description="Helical" evidence="2">
    <location>
        <begin position="295"/>
        <end position="312"/>
    </location>
</feature>
<dbReference type="EMBL" id="JAOAOG010000028">
    <property type="protein sequence ID" value="KAJ6253727.1"/>
    <property type="molecule type" value="Genomic_DNA"/>
</dbReference>
<dbReference type="Proteomes" id="UP001150062">
    <property type="component" value="Unassembled WGS sequence"/>
</dbReference>
<feature type="transmembrane region" description="Helical" evidence="2">
    <location>
        <begin position="100"/>
        <end position="120"/>
    </location>
</feature>
<evidence type="ECO:0000256" key="1">
    <source>
        <dbReference type="SAM" id="MobiDB-lite"/>
    </source>
</evidence>
<feature type="transmembrane region" description="Helical" evidence="2">
    <location>
        <begin position="196"/>
        <end position="217"/>
    </location>
</feature>
<evidence type="ECO:0000256" key="2">
    <source>
        <dbReference type="SAM" id="Phobius"/>
    </source>
</evidence>
<keyword evidence="2" id="KW-1133">Transmembrane helix</keyword>
<accession>A0ABQ8ZA19</accession>
<evidence type="ECO:0000313" key="3">
    <source>
        <dbReference type="EMBL" id="KAJ6253727.1"/>
    </source>
</evidence>
<feature type="transmembrane region" description="Helical" evidence="2">
    <location>
        <begin position="375"/>
        <end position="401"/>
    </location>
</feature>
<feature type="transmembrane region" description="Helical" evidence="2">
    <location>
        <begin position="421"/>
        <end position="439"/>
    </location>
</feature>
<feature type="transmembrane region" description="Helical" evidence="2">
    <location>
        <begin position="346"/>
        <end position="363"/>
    </location>
</feature>
<feature type="transmembrane region" description="Helical" evidence="2">
    <location>
        <begin position="508"/>
        <end position="533"/>
    </location>
</feature>
<proteinExistence type="predicted"/>
<dbReference type="InterPro" id="IPR053259">
    <property type="entry name" value="Golvesin-related_Golgi"/>
</dbReference>
<sequence>MVILKFKKHNFFLTKKEKENKKQNNENKKENKNNESQNQKIKNTNNNNKNNNNNNTNTNNQNPNNTNNININTKNNSNKNSKEKKLVNLFLMEIKTHSTFFITATIVTIIFSILSLLHFLPYMSRTESYYTAKNCYGDLPFHLNIIKSFTKGINSEWGSLKDLQFPIYSGTALVYPFIADFHTALINGGCQCTLQATLVVTTVIEFCCLLTLLYFFFQRIVRNQIVSLITIFLVIFGGGFGWVYILKDLIFGLPEDETLIMDLNKYDYNFKIAKNKELFWFPFVDATLIPQRSALLGYCLAIFVLTLIYHLISANWIRIKFKSSLKIAILASLLTGLLPLTHTYSYLVIAFITSITLILNFPYSKKYSLQIKKKYFLTILLYAVLSNIIAFPQLFLFMSRVSSDNFIRFEPIWKNEWTNPISYIILSFGPIFLIGIFSLPLICNTGYKTKFFISFILLFIFSILIMLQPWKYDNIKLLNFPFFILALATARFLVFLLDIHLKGLLDCLITPLVLILCIIIILPGLLSMASVAVNVSELFDQELIQIGEFVSKNTEKNALFAVPDTNFHRNPVTTLAGRQLLVGQEGWLWSHGINADSERRQVATYLSNGIRQDTQKTYFQNLFLKFNITYIMDSDYKIHSSIIEHFNFLKIWESENYRIFRVIFN</sequence>
<feature type="transmembrane region" description="Helical" evidence="2">
    <location>
        <begin position="324"/>
        <end position="340"/>
    </location>
</feature>
<dbReference type="PANTHER" id="PTHR32301:SF6">
    <property type="entry name" value="GOLVESIN-RELATED"/>
    <property type="match status" value="1"/>
</dbReference>
<feature type="compositionally biased region" description="Basic and acidic residues" evidence="1">
    <location>
        <begin position="14"/>
        <end position="33"/>
    </location>
</feature>
<keyword evidence="4" id="KW-1185">Reference proteome</keyword>
<organism evidence="3 4">
    <name type="scientific">Anaeramoeba flamelloides</name>
    <dbReference type="NCBI Taxonomy" id="1746091"/>
    <lineage>
        <taxon>Eukaryota</taxon>
        <taxon>Metamonada</taxon>
        <taxon>Anaeramoebidae</taxon>
        <taxon>Anaeramoeba</taxon>
    </lineage>
</organism>
<feature type="region of interest" description="Disordered" evidence="1">
    <location>
        <begin position="8"/>
        <end position="79"/>
    </location>
</feature>
<protein>
    <recommendedName>
        <fullName evidence="5">Mannosyltransferase</fullName>
    </recommendedName>
</protein>
<reference evidence="3" key="1">
    <citation type="submission" date="2022-08" db="EMBL/GenBank/DDBJ databases">
        <title>Novel sulfate-reducing endosymbionts in the free-living metamonad Anaeramoeba.</title>
        <authorList>
            <person name="Jerlstrom-Hultqvist J."/>
            <person name="Cepicka I."/>
            <person name="Gallot-Lavallee L."/>
            <person name="Salas-Leiva D."/>
            <person name="Curtis B.A."/>
            <person name="Zahonova K."/>
            <person name="Pipaliya S."/>
            <person name="Dacks J."/>
            <person name="Roger A.J."/>
        </authorList>
    </citation>
    <scope>NUCLEOTIDE SEQUENCE</scope>
    <source>
        <strain evidence="3">Schooner1</strain>
    </source>
</reference>
<feature type="transmembrane region" description="Helical" evidence="2">
    <location>
        <begin position="451"/>
        <end position="470"/>
    </location>
</feature>
<feature type="transmembrane region" description="Helical" evidence="2">
    <location>
        <begin position="482"/>
        <end position="501"/>
    </location>
</feature>
<gene>
    <name evidence="3" type="ORF">M0813_13142</name>
</gene>
<name>A0ABQ8ZA19_9EUKA</name>